<comment type="caution">
    <text evidence="1">The sequence shown here is derived from an EMBL/GenBank/DDBJ whole genome shotgun (WGS) entry which is preliminary data.</text>
</comment>
<evidence type="ECO:0000313" key="2">
    <source>
        <dbReference type="Proteomes" id="UP000663842"/>
    </source>
</evidence>
<accession>A0A820Q934</accession>
<name>A0A820Q934_9BILA</name>
<sequence length="31" mass="3578">MDRILLSTNYPNLFGLALHKLMPEKATELFT</sequence>
<organism evidence="1 2">
    <name type="scientific">Rotaria magnacalcarata</name>
    <dbReference type="NCBI Taxonomy" id="392030"/>
    <lineage>
        <taxon>Eukaryota</taxon>
        <taxon>Metazoa</taxon>
        <taxon>Spiralia</taxon>
        <taxon>Gnathifera</taxon>
        <taxon>Rotifera</taxon>
        <taxon>Eurotatoria</taxon>
        <taxon>Bdelloidea</taxon>
        <taxon>Philodinida</taxon>
        <taxon>Philodinidae</taxon>
        <taxon>Rotaria</taxon>
    </lineage>
</organism>
<feature type="non-terminal residue" evidence="1">
    <location>
        <position position="31"/>
    </location>
</feature>
<dbReference type="AlphaFoldDB" id="A0A820Q934"/>
<dbReference type="EMBL" id="CAJOBF010030300">
    <property type="protein sequence ID" value="CAF4417846.1"/>
    <property type="molecule type" value="Genomic_DNA"/>
</dbReference>
<evidence type="ECO:0000313" key="1">
    <source>
        <dbReference type="EMBL" id="CAF4417846.1"/>
    </source>
</evidence>
<reference evidence="1" key="1">
    <citation type="submission" date="2021-02" db="EMBL/GenBank/DDBJ databases">
        <authorList>
            <person name="Nowell W R."/>
        </authorList>
    </citation>
    <scope>NUCLEOTIDE SEQUENCE</scope>
</reference>
<protein>
    <submittedName>
        <fullName evidence="1">Uncharacterized protein</fullName>
    </submittedName>
</protein>
<gene>
    <name evidence="1" type="ORF">UXM345_LOCUS38680</name>
</gene>
<proteinExistence type="predicted"/>
<dbReference type="Proteomes" id="UP000663842">
    <property type="component" value="Unassembled WGS sequence"/>
</dbReference>